<proteinExistence type="predicted"/>
<evidence type="ECO:0000256" key="1">
    <source>
        <dbReference type="ARBA" id="ARBA00004477"/>
    </source>
</evidence>
<feature type="region of interest" description="Disordered" evidence="7">
    <location>
        <begin position="1"/>
        <end position="48"/>
    </location>
</feature>
<feature type="compositionally biased region" description="Low complexity" evidence="7">
    <location>
        <begin position="18"/>
        <end position="28"/>
    </location>
</feature>
<evidence type="ECO:0000256" key="3">
    <source>
        <dbReference type="ARBA" id="ARBA00013244"/>
    </source>
</evidence>
<feature type="transmembrane region" description="Helical" evidence="8">
    <location>
        <begin position="179"/>
        <end position="201"/>
    </location>
</feature>
<keyword evidence="4" id="KW-0808">Transferase</keyword>
<dbReference type="GO" id="GO:0009941">
    <property type="term" value="C:chloroplast envelope"/>
    <property type="evidence" value="ECO:0007669"/>
    <property type="project" value="TreeGrafter"/>
</dbReference>
<dbReference type="GO" id="GO:0004144">
    <property type="term" value="F:diacylglycerol O-acyltransferase activity"/>
    <property type="evidence" value="ECO:0007669"/>
    <property type="project" value="UniProtKB-EC"/>
</dbReference>
<organism evidence="9 10">
    <name type="scientific">Rubroshorea leprosula</name>
    <dbReference type="NCBI Taxonomy" id="152421"/>
    <lineage>
        <taxon>Eukaryota</taxon>
        <taxon>Viridiplantae</taxon>
        <taxon>Streptophyta</taxon>
        <taxon>Embryophyta</taxon>
        <taxon>Tracheophyta</taxon>
        <taxon>Spermatophyta</taxon>
        <taxon>Magnoliopsida</taxon>
        <taxon>eudicotyledons</taxon>
        <taxon>Gunneridae</taxon>
        <taxon>Pentapetalae</taxon>
        <taxon>rosids</taxon>
        <taxon>malvids</taxon>
        <taxon>Malvales</taxon>
        <taxon>Dipterocarpaceae</taxon>
        <taxon>Rubroshorea</taxon>
    </lineage>
</organism>
<feature type="transmembrane region" description="Helical" evidence="8">
    <location>
        <begin position="207"/>
        <end position="225"/>
    </location>
</feature>
<evidence type="ECO:0000256" key="8">
    <source>
        <dbReference type="SAM" id="Phobius"/>
    </source>
</evidence>
<keyword evidence="8" id="KW-1133">Transmembrane helix</keyword>
<evidence type="ECO:0000256" key="4">
    <source>
        <dbReference type="ARBA" id="ARBA00022679"/>
    </source>
</evidence>
<sequence length="341" mass="38402">MAMSESPEIAGSTWTVTSGNNDSNLNLSLRKRASAVGDRQPDSSGNGEADRVEYANFLRSDEVTANGENQSSDIRFTYRPSVPVHRRNKESPLSSDAIFRQQSHAGLFNLCIVVLVAVKSRLIIENLMKYGWLIRAGFWFSPTSLRDWPLLMCCLSLPIFPLVAFFVEKLVQLKCISEPVVVLLHVIVTTTAVSYPVFVILGCDSAVLSGVILMLFVCIVWLKLVSYAHTNYDMRALAKSDGKGSGDHSCEVSFKSLAYFMVAPTLCYQVLIKSFFLLDKIWNISISEKLKDREYLLLLDDVRYQVRPVQGKELTIPKSWKMFKQIVADHKIYHRAIVTFA</sequence>
<evidence type="ECO:0000313" key="10">
    <source>
        <dbReference type="Proteomes" id="UP001054252"/>
    </source>
</evidence>
<evidence type="ECO:0000256" key="2">
    <source>
        <dbReference type="ARBA" id="ARBA00005189"/>
    </source>
</evidence>
<dbReference type="PANTHER" id="PTHR10408:SF7">
    <property type="entry name" value="DIACYLGLYCEROL O-ACYLTRANSFERASE 1"/>
    <property type="match status" value="1"/>
</dbReference>
<keyword evidence="8" id="KW-0472">Membrane</keyword>
<feature type="transmembrane region" description="Helical" evidence="8">
    <location>
        <begin position="148"/>
        <end position="167"/>
    </location>
</feature>
<gene>
    <name evidence="9" type="ORF">SLEP1_g24922</name>
</gene>
<dbReference type="GO" id="GO:0005789">
    <property type="term" value="C:endoplasmic reticulum membrane"/>
    <property type="evidence" value="ECO:0007669"/>
    <property type="project" value="UniProtKB-SubCell"/>
</dbReference>
<protein>
    <recommendedName>
        <fullName evidence="3">diacylglycerol O-acyltransferase</fullName>
        <ecNumber evidence="3">2.3.1.20</ecNumber>
    </recommendedName>
</protein>
<keyword evidence="8" id="KW-0812">Transmembrane</keyword>
<dbReference type="GO" id="GO:0019432">
    <property type="term" value="P:triglyceride biosynthetic process"/>
    <property type="evidence" value="ECO:0007669"/>
    <property type="project" value="TreeGrafter"/>
</dbReference>
<keyword evidence="10" id="KW-1185">Reference proteome</keyword>
<reference evidence="9 10" key="1">
    <citation type="journal article" date="2021" name="Commun. Biol.">
        <title>The genome of Shorea leprosula (Dipterocarpaceae) highlights the ecological relevance of drought in aseasonal tropical rainforests.</title>
        <authorList>
            <person name="Ng K.K.S."/>
            <person name="Kobayashi M.J."/>
            <person name="Fawcett J.A."/>
            <person name="Hatakeyama M."/>
            <person name="Paape T."/>
            <person name="Ng C.H."/>
            <person name="Ang C.C."/>
            <person name="Tnah L.H."/>
            <person name="Lee C.T."/>
            <person name="Nishiyama T."/>
            <person name="Sese J."/>
            <person name="O'Brien M.J."/>
            <person name="Copetti D."/>
            <person name="Mohd Noor M.I."/>
            <person name="Ong R.C."/>
            <person name="Putra M."/>
            <person name="Sireger I.Z."/>
            <person name="Indrioko S."/>
            <person name="Kosugi Y."/>
            <person name="Izuno A."/>
            <person name="Isagi Y."/>
            <person name="Lee S.L."/>
            <person name="Shimizu K.K."/>
        </authorList>
    </citation>
    <scope>NUCLEOTIDE SEQUENCE [LARGE SCALE GENOMIC DNA]</scope>
    <source>
        <strain evidence="9">214</strain>
    </source>
</reference>
<dbReference type="AlphaFoldDB" id="A0AAV5JH86"/>
<dbReference type="Proteomes" id="UP001054252">
    <property type="component" value="Unassembled WGS sequence"/>
</dbReference>
<comment type="pathway">
    <text evidence="2">Lipid metabolism.</text>
</comment>
<evidence type="ECO:0000256" key="5">
    <source>
        <dbReference type="ARBA" id="ARBA00022824"/>
    </source>
</evidence>
<dbReference type="EMBL" id="BPVZ01000040">
    <property type="protein sequence ID" value="GKV13973.1"/>
    <property type="molecule type" value="Genomic_DNA"/>
</dbReference>
<feature type="transmembrane region" description="Helical" evidence="8">
    <location>
        <begin position="107"/>
        <end position="128"/>
    </location>
</feature>
<dbReference type="InterPro" id="IPR014371">
    <property type="entry name" value="Oat_ACAT_DAG_ARE"/>
</dbReference>
<name>A0AAV5JH86_9ROSI</name>
<keyword evidence="5" id="KW-0256">Endoplasmic reticulum</keyword>
<dbReference type="EC" id="2.3.1.20" evidence="3"/>
<evidence type="ECO:0000256" key="7">
    <source>
        <dbReference type="SAM" id="MobiDB-lite"/>
    </source>
</evidence>
<keyword evidence="6" id="KW-0012">Acyltransferase</keyword>
<accession>A0AAV5JH86</accession>
<evidence type="ECO:0000256" key="6">
    <source>
        <dbReference type="ARBA" id="ARBA00023315"/>
    </source>
</evidence>
<evidence type="ECO:0000313" key="9">
    <source>
        <dbReference type="EMBL" id="GKV13973.1"/>
    </source>
</evidence>
<comment type="subcellular location">
    <subcellularLocation>
        <location evidence="1">Endoplasmic reticulum membrane</location>
        <topology evidence="1">Multi-pass membrane protein</topology>
    </subcellularLocation>
</comment>
<dbReference type="PANTHER" id="PTHR10408">
    <property type="entry name" value="STEROL O-ACYLTRANSFERASE"/>
    <property type="match status" value="1"/>
</dbReference>
<comment type="caution">
    <text evidence="9">The sequence shown here is derived from an EMBL/GenBank/DDBJ whole genome shotgun (WGS) entry which is preliminary data.</text>
</comment>